<dbReference type="RefSeq" id="WP_051754535.1">
    <property type="nucleotide sequence ID" value="NZ_CP008796.1"/>
</dbReference>
<dbReference type="InterPro" id="IPR053967">
    <property type="entry name" value="LlgE_F_G-like_D1"/>
</dbReference>
<comment type="subcellular location">
    <subcellularLocation>
        <location evidence="1 5">Bacterial flagellum basal body</location>
    </subcellularLocation>
</comment>
<protein>
    <recommendedName>
        <fullName evidence="3 5">Flagellar hook protein FlgE</fullName>
    </recommendedName>
</protein>
<keyword evidence="10" id="KW-1185">Reference proteome</keyword>
<evidence type="ECO:0000313" key="10">
    <source>
        <dbReference type="Proteomes" id="UP000028481"/>
    </source>
</evidence>
<evidence type="ECO:0000259" key="6">
    <source>
        <dbReference type="Pfam" id="PF06429"/>
    </source>
</evidence>
<evidence type="ECO:0000256" key="5">
    <source>
        <dbReference type="RuleBase" id="RU362116"/>
    </source>
</evidence>
<dbReference type="OrthoDB" id="9804559at2"/>
<evidence type="ECO:0000256" key="2">
    <source>
        <dbReference type="ARBA" id="ARBA00009677"/>
    </source>
</evidence>
<dbReference type="PaxDb" id="289377-HL41_06070"/>
<organism evidence="9 10">
    <name type="scientific">Thermodesulfobacterium commune DSM 2178</name>
    <dbReference type="NCBI Taxonomy" id="289377"/>
    <lineage>
        <taxon>Bacteria</taxon>
        <taxon>Pseudomonadati</taxon>
        <taxon>Thermodesulfobacteriota</taxon>
        <taxon>Thermodesulfobacteria</taxon>
        <taxon>Thermodesulfobacteriales</taxon>
        <taxon>Thermodesulfobacteriaceae</taxon>
        <taxon>Thermodesulfobacterium</taxon>
    </lineage>
</organism>
<dbReference type="GO" id="GO:0009425">
    <property type="term" value="C:bacterial-type flagellum basal body"/>
    <property type="evidence" value="ECO:0007669"/>
    <property type="project" value="UniProtKB-SubCell"/>
</dbReference>
<keyword evidence="4 5" id="KW-0975">Bacterial flagellum</keyword>
<gene>
    <name evidence="9" type="ORF">HL41_06070</name>
</gene>
<dbReference type="InterPro" id="IPR037925">
    <property type="entry name" value="FlgE/F/G-like"/>
</dbReference>
<dbReference type="eggNOG" id="COG1749">
    <property type="taxonomic scope" value="Bacteria"/>
</dbReference>
<dbReference type="InterPro" id="IPR037058">
    <property type="entry name" value="Falgellar_hook_FlgE_sf"/>
</dbReference>
<sequence>MGLTDALFTGTSGLRALGHGMSVIGDNVSNLNTTAFKGARISFSDVMAQSINTGAGSGQLGRGASIQALYPLFTQGSFESTANPTDMAIAGAGFFIVKDPKGTGNTFYTRDGQFVIDKEGYLVNAGGLRVQGWRIDEITGDITGAITDIQIDRSSPPVKTSKIDVITNLDAREETRTKLIFLSGNLYDDPSDGNYTYFPPTGYYEVVIRDVDGKDNKIGIRLGYNAATQKWAYEIYNLETNQPIVSAVDSTSTRVSFELPSTKEVISFDWSGVTHVNGPNDIKMPGRTGRIELSGDVDPDTWEYIDFIAPTDPQVIDANGTQRKLRVYIRYDSTDSRWDYRVFENPAATPATNPDDPTQETGTLLVKGDNSDETNIFFFLDGTTQRINLDWSNLGYGGGTPTATVFTLQETDTLLSYWDARQDVPIPSTAYSYRTTLTVYDSLGTPHEITVYYNPTTKDNVYEFLVACNPNEDMRDFTKDTLPMQWQYEEGTITQKLQILSGNVQAKSLKGVLMYGRLEFDNQGNVKKFYETYRVDANTGALVQVVDTSGNPVPDPVDKFSALGPHGYPLMIADFLGIDFPYDIYPPNSQDQGLVRNDLQQIELNFGYFFKDSWRSESVRTTQYATSNATIFYDQDGFGPGALESITVDNQGIITGNYSNGRVIPLWMVSLANFNAPERLQKVGGNLFKETTHSGPPVTGKPGSNGLGTIAPNSIEQSNVDLGEQFVKMIIFQRGFQADSRIITVSDTMLEELINLKR</sequence>
<dbReference type="GO" id="GO:0071978">
    <property type="term" value="P:bacterial-type flagellum-dependent swarming motility"/>
    <property type="evidence" value="ECO:0007669"/>
    <property type="project" value="TreeGrafter"/>
</dbReference>
<dbReference type="HOGENOM" id="CLU_013687_2_1_0"/>
<accession>A0A075WSS7</accession>
<proteinExistence type="inferred from homology"/>
<dbReference type="GO" id="GO:0009424">
    <property type="term" value="C:bacterial-type flagellum hook"/>
    <property type="evidence" value="ECO:0007669"/>
    <property type="project" value="TreeGrafter"/>
</dbReference>
<dbReference type="PANTHER" id="PTHR30435:SF1">
    <property type="entry name" value="FLAGELLAR HOOK PROTEIN FLGE"/>
    <property type="match status" value="1"/>
</dbReference>
<evidence type="ECO:0000313" key="9">
    <source>
        <dbReference type="EMBL" id="AIH04329.1"/>
    </source>
</evidence>
<feature type="domain" description="Flagellar basal-body/hook protein C-terminal" evidence="6">
    <location>
        <begin position="714"/>
        <end position="756"/>
    </location>
</feature>
<dbReference type="AlphaFoldDB" id="A0A075WSS7"/>
<dbReference type="Pfam" id="PF22692">
    <property type="entry name" value="LlgE_F_G_D1"/>
    <property type="match status" value="1"/>
</dbReference>
<evidence type="ECO:0000259" key="7">
    <source>
        <dbReference type="Pfam" id="PF07559"/>
    </source>
</evidence>
<dbReference type="NCBIfam" id="TIGR03506">
    <property type="entry name" value="FlgEFG_subfam"/>
    <property type="match status" value="2"/>
</dbReference>
<dbReference type="Gene3D" id="2.60.98.20">
    <property type="entry name" value="Flagellar hook protein FlgE"/>
    <property type="match status" value="1"/>
</dbReference>
<dbReference type="InterPro" id="IPR010930">
    <property type="entry name" value="Flg_bb/hook_C_dom"/>
</dbReference>
<dbReference type="EMBL" id="CP008796">
    <property type="protein sequence ID" value="AIH04329.1"/>
    <property type="molecule type" value="Genomic_DNA"/>
</dbReference>
<name>A0A075WSS7_9BACT</name>
<dbReference type="KEGG" id="tcm:HL41_06070"/>
<evidence type="ECO:0000256" key="1">
    <source>
        <dbReference type="ARBA" id="ARBA00004117"/>
    </source>
</evidence>
<feature type="domain" description="Flagellar hook protein FlgE/F/G-like D1" evidence="8">
    <location>
        <begin position="88"/>
        <end position="153"/>
    </location>
</feature>
<evidence type="ECO:0000256" key="3">
    <source>
        <dbReference type="ARBA" id="ARBA00019015"/>
    </source>
</evidence>
<comment type="function">
    <text evidence="5">A flexible structure which links the flagellar filament to the drive apparatus in the basal body.</text>
</comment>
<comment type="similarity">
    <text evidence="2 5">Belongs to the flagella basal body rod proteins family.</text>
</comment>
<reference evidence="9 10" key="1">
    <citation type="journal article" date="2015" name="Genome Announc.">
        <title>Genome Sequence of a Sulfate-Reducing Thermophilic Bacterium, Thermodesulfobacterium commune DSM 2178T (Phylum Thermodesulfobacteria).</title>
        <authorList>
            <person name="Bhatnagar S."/>
            <person name="Badger J.H."/>
            <person name="Madupu R."/>
            <person name="Khouri H.M."/>
            <person name="O'Connor E.M."/>
            <person name="Robb F.T."/>
            <person name="Ward N.L."/>
            <person name="Eisen J.A."/>
        </authorList>
    </citation>
    <scope>NUCLEOTIDE SEQUENCE [LARGE SCALE GENOMIC DNA]</scope>
    <source>
        <strain evidence="9 10">DSM 2178</strain>
    </source>
</reference>
<dbReference type="Pfam" id="PF07559">
    <property type="entry name" value="FlgE_D2"/>
    <property type="match status" value="1"/>
</dbReference>
<dbReference type="STRING" id="289377.HL41_06070"/>
<dbReference type="PANTHER" id="PTHR30435">
    <property type="entry name" value="FLAGELLAR PROTEIN"/>
    <property type="match status" value="1"/>
</dbReference>
<dbReference type="InterPro" id="IPR011491">
    <property type="entry name" value="FlgE_D2"/>
</dbReference>
<dbReference type="Proteomes" id="UP000028481">
    <property type="component" value="Chromosome"/>
</dbReference>
<dbReference type="SUPFAM" id="SSF117143">
    <property type="entry name" value="Flagellar hook protein flgE"/>
    <property type="match status" value="2"/>
</dbReference>
<evidence type="ECO:0000256" key="4">
    <source>
        <dbReference type="ARBA" id="ARBA00023143"/>
    </source>
</evidence>
<dbReference type="Pfam" id="PF06429">
    <property type="entry name" value="Flg_bbr_C"/>
    <property type="match status" value="1"/>
</dbReference>
<evidence type="ECO:0000259" key="8">
    <source>
        <dbReference type="Pfam" id="PF22692"/>
    </source>
</evidence>
<feature type="domain" description="Flagellar hook protein FlgE D2" evidence="7">
    <location>
        <begin position="422"/>
        <end position="638"/>
    </location>
</feature>
<dbReference type="InterPro" id="IPR020013">
    <property type="entry name" value="Flagellar_FlgE/F/G"/>
</dbReference>
<dbReference type="GO" id="GO:0005829">
    <property type="term" value="C:cytosol"/>
    <property type="evidence" value="ECO:0007669"/>
    <property type="project" value="TreeGrafter"/>
</dbReference>